<dbReference type="KEGG" id="nah:F5544_40465"/>
<gene>
    <name evidence="3" type="ORF">F5544_40465</name>
</gene>
<evidence type="ECO:0000256" key="1">
    <source>
        <dbReference type="SAM" id="MobiDB-lite"/>
    </source>
</evidence>
<organism evidence="3 4">
    <name type="scientific">Nocardia arthritidis</name>
    <dbReference type="NCBI Taxonomy" id="228602"/>
    <lineage>
        <taxon>Bacteria</taxon>
        <taxon>Bacillati</taxon>
        <taxon>Actinomycetota</taxon>
        <taxon>Actinomycetes</taxon>
        <taxon>Mycobacteriales</taxon>
        <taxon>Nocardiaceae</taxon>
        <taxon>Nocardia</taxon>
    </lineage>
</organism>
<reference evidence="3 4" key="1">
    <citation type="journal article" date="2019" name="ACS Chem. Biol.">
        <title>Identification and Mobilization of a Cryptic Antibiotic Biosynthesis Gene Locus from a Human-Pathogenic Nocardia Isolate.</title>
        <authorList>
            <person name="Herisse M."/>
            <person name="Ishida K."/>
            <person name="Porter J.L."/>
            <person name="Howden B."/>
            <person name="Hertweck C."/>
            <person name="Stinear T.P."/>
            <person name="Pidot S.J."/>
        </authorList>
    </citation>
    <scope>NUCLEOTIDE SEQUENCE [LARGE SCALE GENOMIC DNA]</scope>
    <source>
        <strain evidence="3 4">AUSMDU00012717</strain>
    </source>
</reference>
<evidence type="ECO:0000313" key="4">
    <source>
        <dbReference type="Proteomes" id="UP000503540"/>
    </source>
</evidence>
<keyword evidence="2" id="KW-0732">Signal</keyword>
<proteinExistence type="predicted"/>
<keyword evidence="4" id="KW-1185">Reference proteome</keyword>
<protein>
    <submittedName>
        <fullName evidence="3">Uncharacterized protein</fullName>
    </submittedName>
</protein>
<name>A0A6G9YRH0_9NOCA</name>
<feature type="compositionally biased region" description="Low complexity" evidence="1">
    <location>
        <begin position="45"/>
        <end position="58"/>
    </location>
</feature>
<feature type="region of interest" description="Disordered" evidence="1">
    <location>
        <begin position="25"/>
        <end position="58"/>
    </location>
</feature>
<accession>A0A6G9YRH0</accession>
<dbReference type="EMBL" id="CP046172">
    <property type="protein sequence ID" value="QIS15909.1"/>
    <property type="molecule type" value="Genomic_DNA"/>
</dbReference>
<evidence type="ECO:0000256" key="2">
    <source>
        <dbReference type="SAM" id="SignalP"/>
    </source>
</evidence>
<dbReference type="AlphaFoldDB" id="A0A6G9YRH0"/>
<sequence>MKTISRIAAGVLLTAAALLSAAPAQADTGSSGSGPAVPQPNPNPSRGASSATGSCSGSVDRPFRNGGYFYARTYQWASPDFDGNVGTWENHDFSFMGFLDGAEKSRMLGARDGKWIIYRASDFDLAVPYVSGSGLYLLENTDRWGNRDSRYSDLDDRNGNFDWKKLCDY</sequence>
<feature type="chain" id="PRO_5026028819" evidence="2">
    <location>
        <begin position="27"/>
        <end position="169"/>
    </location>
</feature>
<evidence type="ECO:0000313" key="3">
    <source>
        <dbReference type="EMBL" id="QIS15909.1"/>
    </source>
</evidence>
<dbReference type="RefSeq" id="WP_167478077.1">
    <property type="nucleotide sequence ID" value="NZ_CP046172.1"/>
</dbReference>
<dbReference type="Proteomes" id="UP000503540">
    <property type="component" value="Chromosome"/>
</dbReference>
<feature type="signal peptide" evidence="2">
    <location>
        <begin position="1"/>
        <end position="26"/>
    </location>
</feature>